<dbReference type="InParanoid" id="K4AHD3"/>
<evidence type="ECO:0000313" key="2">
    <source>
        <dbReference type="EnsemblPlants" id="KQK90540"/>
    </source>
</evidence>
<dbReference type="HOGENOM" id="CLU_2546930_0_0_1"/>
<accession>K4AHD3</accession>
<evidence type="ECO:0000256" key="1">
    <source>
        <dbReference type="SAM" id="MobiDB-lite"/>
    </source>
</evidence>
<sequence>MSSTIPIKLAILHHAALPRRKPVVAGLPPSTVASHDHRRHLYCHKPSWIYRNDASKSARRQWRRRRSSKNSTGFSPRKPSAQG</sequence>
<protein>
    <submittedName>
        <fullName evidence="2">Uncharacterized protein</fullName>
    </submittedName>
</protein>
<dbReference type="AlphaFoldDB" id="K4AHD3"/>
<organism evidence="2 3">
    <name type="scientific">Setaria italica</name>
    <name type="common">Foxtail millet</name>
    <name type="synonym">Panicum italicum</name>
    <dbReference type="NCBI Taxonomy" id="4555"/>
    <lineage>
        <taxon>Eukaryota</taxon>
        <taxon>Viridiplantae</taxon>
        <taxon>Streptophyta</taxon>
        <taxon>Embryophyta</taxon>
        <taxon>Tracheophyta</taxon>
        <taxon>Spermatophyta</taxon>
        <taxon>Magnoliopsida</taxon>
        <taxon>Liliopsida</taxon>
        <taxon>Poales</taxon>
        <taxon>Poaceae</taxon>
        <taxon>PACMAD clade</taxon>
        <taxon>Panicoideae</taxon>
        <taxon>Panicodae</taxon>
        <taxon>Paniceae</taxon>
        <taxon>Cenchrinae</taxon>
        <taxon>Setaria</taxon>
    </lineage>
</organism>
<keyword evidence="3" id="KW-1185">Reference proteome</keyword>
<reference evidence="2" key="2">
    <citation type="submission" date="2018-08" db="UniProtKB">
        <authorList>
            <consortium name="EnsemblPlants"/>
        </authorList>
    </citation>
    <scope>IDENTIFICATION</scope>
    <source>
        <strain evidence="2">Yugu1</strain>
    </source>
</reference>
<dbReference type="Gramene" id="KQK90540">
    <property type="protein sequence ID" value="KQK90540"/>
    <property type="gene ID" value="SETIT_038290mg"/>
</dbReference>
<dbReference type="EMBL" id="AGNK02005945">
    <property type="status" value="NOT_ANNOTATED_CDS"/>
    <property type="molecule type" value="Genomic_DNA"/>
</dbReference>
<feature type="region of interest" description="Disordered" evidence="1">
    <location>
        <begin position="54"/>
        <end position="83"/>
    </location>
</feature>
<reference evidence="3" key="1">
    <citation type="journal article" date="2012" name="Nat. Biotechnol.">
        <title>Reference genome sequence of the model plant Setaria.</title>
        <authorList>
            <person name="Bennetzen J.L."/>
            <person name="Schmutz J."/>
            <person name="Wang H."/>
            <person name="Percifield R."/>
            <person name="Hawkins J."/>
            <person name="Pontaroli A.C."/>
            <person name="Estep M."/>
            <person name="Feng L."/>
            <person name="Vaughn J.N."/>
            <person name="Grimwood J."/>
            <person name="Jenkins J."/>
            <person name="Barry K."/>
            <person name="Lindquist E."/>
            <person name="Hellsten U."/>
            <person name="Deshpande S."/>
            <person name="Wang X."/>
            <person name="Wu X."/>
            <person name="Mitros T."/>
            <person name="Triplett J."/>
            <person name="Yang X."/>
            <person name="Ye C.Y."/>
            <person name="Mauro-Herrera M."/>
            <person name="Wang L."/>
            <person name="Li P."/>
            <person name="Sharma M."/>
            <person name="Sharma R."/>
            <person name="Ronald P.C."/>
            <person name="Panaud O."/>
            <person name="Kellogg E.A."/>
            <person name="Brutnell T.P."/>
            <person name="Doust A.N."/>
            <person name="Tuskan G.A."/>
            <person name="Rokhsar D."/>
            <person name="Devos K.M."/>
        </authorList>
    </citation>
    <scope>NUCLEOTIDE SEQUENCE [LARGE SCALE GENOMIC DNA]</scope>
    <source>
        <strain evidence="3">cv. Yugu1</strain>
    </source>
</reference>
<dbReference type="EnsemblPlants" id="KQK90540">
    <property type="protein sequence ID" value="KQK90540"/>
    <property type="gene ID" value="SETIT_038290mg"/>
</dbReference>
<dbReference type="Proteomes" id="UP000004995">
    <property type="component" value="Unassembled WGS sequence"/>
</dbReference>
<evidence type="ECO:0000313" key="3">
    <source>
        <dbReference type="Proteomes" id="UP000004995"/>
    </source>
</evidence>
<proteinExistence type="predicted"/>
<name>K4AHD3_SETIT</name>
<feature type="compositionally biased region" description="Basic residues" evidence="1">
    <location>
        <begin position="57"/>
        <end position="68"/>
    </location>
</feature>